<dbReference type="SUPFAM" id="SSF55785">
    <property type="entry name" value="PYP-like sensor domain (PAS domain)"/>
    <property type="match status" value="1"/>
</dbReference>
<keyword evidence="4" id="KW-0808">Transferase</keyword>
<dbReference type="InterPro" id="IPR011006">
    <property type="entry name" value="CheY-like_superfamily"/>
</dbReference>
<dbReference type="AlphaFoldDB" id="A0AA41G5B2"/>
<dbReference type="PANTHER" id="PTHR43711:SF1">
    <property type="entry name" value="HISTIDINE KINASE 1"/>
    <property type="match status" value="1"/>
</dbReference>
<keyword evidence="5" id="KW-0418">Kinase</keyword>
<dbReference type="CDD" id="cd00130">
    <property type="entry name" value="PAS"/>
    <property type="match status" value="1"/>
</dbReference>
<dbReference type="InterPro" id="IPR013655">
    <property type="entry name" value="PAS_fold_3"/>
</dbReference>
<dbReference type="InterPro" id="IPR001610">
    <property type="entry name" value="PAC"/>
</dbReference>
<keyword evidence="8" id="KW-0175">Coiled coil</keyword>
<dbReference type="EMBL" id="JAHQXE010000008">
    <property type="protein sequence ID" value="MBV0903889.1"/>
    <property type="molecule type" value="Genomic_DNA"/>
</dbReference>
<dbReference type="InterPro" id="IPR003594">
    <property type="entry name" value="HATPase_dom"/>
</dbReference>
<dbReference type="CDD" id="cd00082">
    <property type="entry name" value="HisKA"/>
    <property type="match status" value="1"/>
</dbReference>
<evidence type="ECO:0000256" key="5">
    <source>
        <dbReference type="ARBA" id="ARBA00022777"/>
    </source>
</evidence>
<dbReference type="PRINTS" id="PR00344">
    <property type="entry name" value="BCTRLSENSOR"/>
</dbReference>
<evidence type="ECO:0000313" key="13">
    <source>
        <dbReference type="Proteomes" id="UP001166304"/>
    </source>
</evidence>
<accession>A0AA41G5B2</accession>
<evidence type="ECO:0000256" key="8">
    <source>
        <dbReference type="SAM" id="Coils"/>
    </source>
</evidence>
<dbReference type="Gene3D" id="3.30.565.10">
    <property type="entry name" value="Histidine kinase-like ATPase, C-terminal domain"/>
    <property type="match status" value="1"/>
</dbReference>
<dbReference type="Gene3D" id="3.30.450.20">
    <property type="entry name" value="PAS domain"/>
    <property type="match status" value="1"/>
</dbReference>
<dbReference type="Pfam" id="PF02518">
    <property type="entry name" value="HATPase_c"/>
    <property type="match status" value="1"/>
</dbReference>
<dbReference type="SUPFAM" id="SSF55874">
    <property type="entry name" value="ATPase domain of HSP90 chaperone/DNA topoisomerase II/histidine kinase"/>
    <property type="match status" value="1"/>
</dbReference>
<evidence type="ECO:0000256" key="1">
    <source>
        <dbReference type="ARBA" id="ARBA00000085"/>
    </source>
</evidence>
<dbReference type="CDD" id="cd00075">
    <property type="entry name" value="HATPase"/>
    <property type="match status" value="1"/>
</dbReference>
<feature type="domain" description="Response regulatory" evidence="10">
    <location>
        <begin position="9"/>
        <end position="122"/>
    </location>
</feature>
<comment type="caution">
    <text evidence="12">The sequence shown here is derived from an EMBL/GenBank/DDBJ whole genome shotgun (WGS) entry which is preliminary data.</text>
</comment>
<dbReference type="Gene3D" id="1.10.287.130">
    <property type="match status" value="1"/>
</dbReference>
<reference evidence="12" key="1">
    <citation type="submission" date="2021-06" db="EMBL/GenBank/DDBJ databases">
        <title>New haloarchaea isolates fom saline soil.</title>
        <authorList>
            <person name="Duran-Viseras A."/>
            <person name="Sanchez-Porro C.S."/>
            <person name="Ventosa A."/>
        </authorList>
    </citation>
    <scope>NUCLEOTIDE SEQUENCE</scope>
    <source>
        <strain evidence="12">JCM 18369</strain>
    </source>
</reference>
<comment type="catalytic activity">
    <reaction evidence="1">
        <text>ATP + protein L-histidine = ADP + protein N-phospho-L-histidine.</text>
        <dbReference type="EC" id="2.7.13.3"/>
    </reaction>
</comment>
<dbReference type="InterPro" id="IPR000700">
    <property type="entry name" value="PAS-assoc_C"/>
</dbReference>
<feature type="domain" description="Histidine kinase" evidence="9">
    <location>
        <begin position="267"/>
        <end position="469"/>
    </location>
</feature>
<evidence type="ECO:0000259" key="11">
    <source>
        <dbReference type="PROSITE" id="PS50113"/>
    </source>
</evidence>
<dbReference type="InterPro" id="IPR050736">
    <property type="entry name" value="Sensor_HK_Regulatory"/>
</dbReference>
<dbReference type="PANTHER" id="PTHR43711">
    <property type="entry name" value="TWO-COMPONENT HISTIDINE KINASE"/>
    <property type="match status" value="1"/>
</dbReference>
<dbReference type="PROSITE" id="PS50113">
    <property type="entry name" value="PAC"/>
    <property type="match status" value="1"/>
</dbReference>
<dbReference type="PROSITE" id="PS50109">
    <property type="entry name" value="HIS_KIN"/>
    <property type="match status" value="1"/>
</dbReference>
<dbReference type="InterPro" id="IPR004358">
    <property type="entry name" value="Sig_transdc_His_kin-like_C"/>
</dbReference>
<dbReference type="InterPro" id="IPR005467">
    <property type="entry name" value="His_kinase_dom"/>
</dbReference>
<dbReference type="Pfam" id="PF00512">
    <property type="entry name" value="HisKA"/>
    <property type="match status" value="1"/>
</dbReference>
<dbReference type="InterPro" id="IPR000014">
    <property type="entry name" value="PAS"/>
</dbReference>
<dbReference type="Proteomes" id="UP001166304">
    <property type="component" value="Unassembled WGS sequence"/>
</dbReference>
<dbReference type="SUPFAM" id="SSF47384">
    <property type="entry name" value="Homodimeric domain of signal transducing histidine kinase"/>
    <property type="match status" value="1"/>
</dbReference>
<keyword evidence="3" id="KW-0597">Phosphoprotein</keyword>
<dbReference type="InterPro" id="IPR036890">
    <property type="entry name" value="HATPase_C_sf"/>
</dbReference>
<dbReference type="Gene3D" id="3.40.50.2300">
    <property type="match status" value="1"/>
</dbReference>
<dbReference type="RefSeq" id="WP_162415238.1">
    <property type="nucleotide sequence ID" value="NZ_JAHQXE010000008.1"/>
</dbReference>
<feature type="domain" description="PAC" evidence="11">
    <location>
        <begin position="212"/>
        <end position="263"/>
    </location>
</feature>
<dbReference type="Pfam" id="PF08447">
    <property type="entry name" value="PAS_3"/>
    <property type="match status" value="1"/>
</dbReference>
<evidence type="ECO:0000256" key="4">
    <source>
        <dbReference type="ARBA" id="ARBA00022679"/>
    </source>
</evidence>
<dbReference type="PROSITE" id="PS50110">
    <property type="entry name" value="RESPONSE_REGULATORY"/>
    <property type="match status" value="1"/>
</dbReference>
<organism evidence="12 13">
    <name type="scientific">Haloarcula salina</name>
    <dbReference type="NCBI Taxonomy" id="1429914"/>
    <lineage>
        <taxon>Archaea</taxon>
        <taxon>Methanobacteriati</taxon>
        <taxon>Methanobacteriota</taxon>
        <taxon>Stenosarchaea group</taxon>
        <taxon>Halobacteria</taxon>
        <taxon>Halobacteriales</taxon>
        <taxon>Haloarculaceae</taxon>
        <taxon>Haloarcula</taxon>
    </lineage>
</organism>
<dbReference type="SUPFAM" id="SSF52172">
    <property type="entry name" value="CheY-like"/>
    <property type="match status" value="1"/>
</dbReference>
<evidence type="ECO:0000259" key="9">
    <source>
        <dbReference type="PROSITE" id="PS50109"/>
    </source>
</evidence>
<dbReference type="SMART" id="SM00388">
    <property type="entry name" value="HisKA"/>
    <property type="match status" value="1"/>
</dbReference>
<dbReference type="SMART" id="SM00387">
    <property type="entry name" value="HATPase_c"/>
    <property type="match status" value="1"/>
</dbReference>
<dbReference type="InterPro" id="IPR036097">
    <property type="entry name" value="HisK_dim/P_sf"/>
</dbReference>
<evidence type="ECO:0000256" key="3">
    <source>
        <dbReference type="ARBA" id="ARBA00022553"/>
    </source>
</evidence>
<proteinExistence type="predicted"/>
<comment type="caution">
    <text evidence="7">Lacks conserved residue(s) required for the propagation of feature annotation.</text>
</comment>
<sequence length="476" mass="51718">MNEYAEPIHVLQVDDDPIIDADVATDAATPLSVTTVESGARALDRLDSERFDCLAVAADPPEVDCLSLVDAARESDDALPIVLVTDDVSAPVVDDAVERGVTDYYERDPEADRAGPLAKRVRLVTERQRAERRAERIRRRFDDLTEHTSVMLWVFAGDWSELLFVNSVYEDLYGRPVDALEENPMEFMTAIHPADQERVAEAIQGVSAGESVAAEFRITRPDDDQRWVRAEAEPVLENGSVARVVGYSRDITERKRRERRLEAFANVVSHDLRGPLDVARGQLELARSTGGEEHFEAVERAHRRIETLVEDLLALAAGGDAALDLEAVPLGTVAEQCWQDTDAEGATLDLAADAVFLADPERLRQLLANLVGNAVAHGPVARADGRAEGVTLDGTDLTVTVGELDDGFYVADDGTGIPADERERVFEPGYGSADGSGYGLCIVEQIAEAHGWSVDVCESEGGGARFEVTGVEPVSD</sequence>
<dbReference type="InterPro" id="IPR003661">
    <property type="entry name" value="HisK_dim/P_dom"/>
</dbReference>
<dbReference type="InterPro" id="IPR035965">
    <property type="entry name" value="PAS-like_dom_sf"/>
</dbReference>
<evidence type="ECO:0000256" key="6">
    <source>
        <dbReference type="ARBA" id="ARBA00023012"/>
    </source>
</evidence>
<feature type="coiled-coil region" evidence="8">
    <location>
        <begin position="120"/>
        <end position="147"/>
    </location>
</feature>
<gene>
    <name evidence="12" type="ORF">KTS37_19060</name>
</gene>
<evidence type="ECO:0000313" key="12">
    <source>
        <dbReference type="EMBL" id="MBV0903889.1"/>
    </source>
</evidence>
<keyword evidence="6" id="KW-0902">Two-component regulatory system</keyword>
<dbReference type="GO" id="GO:0000155">
    <property type="term" value="F:phosphorelay sensor kinase activity"/>
    <property type="evidence" value="ECO:0007669"/>
    <property type="project" value="InterPro"/>
</dbReference>
<keyword evidence="13" id="KW-1185">Reference proteome</keyword>
<dbReference type="InterPro" id="IPR001789">
    <property type="entry name" value="Sig_transdc_resp-reg_receiver"/>
</dbReference>
<dbReference type="EC" id="2.7.13.3" evidence="2"/>
<evidence type="ECO:0000256" key="7">
    <source>
        <dbReference type="PROSITE-ProRule" id="PRU00169"/>
    </source>
</evidence>
<evidence type="ECO:0000259" key="10">
    <source>
        <dbReference type="PROSITE" id="PS50110"/>
    </source>
</evidence>
<dbReference type="SMART" id="SM00086">
    <property type="entry name" value="PAC"/>
    <property type="match status" value="1"/>
</dbReference>
<name>A0AA41G5B2_9EURY</name>
<protein>
    <recommendedName>
        <fullName evidence="2">histidine kinase</fullName>
        <ecNumber evidence="2">2.7.13.3</ecNumber>
    </recommendedName>
</protein>
<evidence type="ECO:0000256" key="2">
    <source>
        <dbReference type="ARBA" id="ARBA00012438"/>
    </source>
</evidence>
<dbReference type="NCBIfam" id="TIGR00229">
    <property type="entry name" value="sensory_box"/>
    <property type="match status" value="1"/>
</dbReference>
<dbReference type="CDD" id="cd00156">
    <property type="entry name" value="REC"/>
    <property type="match status" value="1"/>
</dbReference>